<dbReference type="PANTHER" id="PTHR19327">
    <property type="entry name" value="GOLGIN"/>
    <property type="match status" value="1"/>
</dbReference>
<feature type="compositionally biased region" description="Polar residues" evidence="2">
    <location>
        <begin position="1542"/>
        <end position="1569"/>
    </location>
</feature>
<feature type="region of interest" description="Disordered" evidence="2">
    <location>
        <begin position="602"/>
        <end position="624"/>
    </location>
</feature>
<sequence>MHKRLPPVGRNDQESQMPSSPIEEPEDNYFHDAMEHSHQHRGFDQEYQLGDRVTADNATSQERGVDQDDQLGDLDKIGSADSAAGVQYSNPSVVGETQTAALEVALEIDTQAESNRSLIEDTQYIPLEIDTQAPIQSFDKSTTALDSTKSGKSTIKTRDVASLINSNTSEEPRTLPTGPQMSRQPAVGTIKVPGLIERPAMNDAGNAALAFKFGLPPKLPVVWPHVKTPQPLVGAKISTAAKSGSAIEPDGKDYHLRLNVPQDVTAGHPPISKDEMKNFRSLSTNVILSMPPAVTQNASHVPHDNINSLLPSSQRQSTPKDRASGTGVDTASAPLESTKIHPLSSQKQTPSKRSAVVTTSKTSDHSEVSPHEASPAASSTRISDAKGYDESKSQPSQSLNMGTKGGQKMSGQNLSQRSLLALSPAVQNDGSSRKRSLASKLSAMPFPEASSRPVRLHDRSASDQWKTNFSATVQAGNVPSTSEAICNEKRTRTSGPSTTQVHGGHRKGGFSTVILTSADAHDVLTQHIDLSENPGCGNDRQDSMPASRLNLHPIDIAEHIEDDEKPTNRPPQYAQKYPSVTVRPHASPHGSHTEFTCQAGEQEDHEVQSYRPAGHEQPETGNEDSISSVWELVLDVIPQNEYSESLHPKHAQEFSQTLSRAESEARPNSRRSNRDRPMTRPVRADDLISRPSTARSCHVNMSKVSRLIGQQTGTSNSITASAPKGARTRMGFQEILEMAQEFEDLCCAYQVQEKTIAIYESKIMQLEQSNAMSSRRVEALDTKNTALAEKMQKFTDLNSKYKKHMNEVVNSQSYLKEEATRIQSKANEAHGVINKQRAIYEKIEKAIKEARDMRGSAEKFQNLNQELNEQKSKLLAAQNHTKRLQQVNERLHQDNNGFKAALDTEKERIQTLQNELDRKSHDFSREMRAKEQLEKQLENQTTVYRELVDHLKKLPEYVSEQLQKKNGVLASILSAGNVTDSRINEMVSVLNQLRDNDPKAPTALVQLIEDLSSRLESREQNSDADMASSKDATTKALEEIKETVKQLRLDETTQSRYQDRISRLEKTNETLTVDKLARDTETQSLTQQLEQLQRELVDCQDRLKAREGELTEARAIPRDDPLLSTRIKELESARTVLESQLDTANQEISKAKDEVKSAREVAARKDQQVKGFEQKLNNAQKTVKAFNEVRDSYIAAKENEKKAACHELAKKAESQKETLRVKLESQINNARQRHQEKESELVQAKQKLQEIQTQLESQINGASNQNKQRAAFIGETKEQFARVQQLIEKAPSQKVPAEFFQELQSIKGTTKESHSRYDLAKDQLFKTIANATQEQRRIEEKVEKVGALNVEIQDLKEQCSGYQGQLEELSRAAIRHQQPLVETEFRREYVNATPNLPSPATNVYSTHAQMPKVVQINPRTFDNDASENMRRSIARNAQHKSFVQPAGTSQLYSRDDSMVTPRGRVSLGLHGSISAARSSSQQHVPASQNSDNSIKPFSTLTSFSTPPNSVHSHLNSLLEDVDKTTGSAIALTTSKTSERRISTTQSNTTLVGTSSGQNAGANGRPITQRSSHELNVDPSEILFSSSKITTRTKSVLKQKVNPHFAAENSKIETTLRQEGIPNLSRQTLGMGDIRGVKSGNVPEESMDMAQDGKQLATGRPLEQLSPLAGDISRFRNQKRPHEMASNGPRKRAASMQRHKLSRF</sequence>
<protein>
    <submittedName>
        <fullName evidence="3">Uncharacterized protein</fullName>
    </submittedName>
</protein>
<feature type="region of interest" description="Disordered" evidence="2">
    <location>
        <begin position="296"/>
        <end position="413"/>
    </location>
</feature>
<gene>
    <name evidence="3" type="ORF">RSE6_12384</name>
</gene>
<evidence type="ECO:0000256" key="2">
    <source>
        <dbReference type="SAM" id="MobiDB-lite"/>
    </source>
</evidence>
<feature type="compositionally biased region" description="Basic and acidic residues" evidence="2">
    <location>
        <begin position="605"/>
        <end position="618"/>
    </location>
</feature>
<feature type="region of interest" description="Disordered" evidence="2">
    <location>
        <begin position="1"/>
        <end position="44"/>
    </location>
</feature>
<feature type="compositionally biased region" description="Polar residues" evidence="2">
    <location>
        <begin position="296"/>
        <end position="317"/>
    </location>
</feature>
<feature type="compositionally biased region" description="Polar residues" evidence="2">
    <location>
        <begin position="1475"/>
        <end position="1512"/>
    </location>
</feature>
<organism evidence="3 4">
    <name type="scientific">Rhynchosporium secalis</name>
    <name type="common">Barley scald fungus</name>
    <dbReference type="NCBI Taxonomy" id="38038"/>
    <lineage>
        <taxon>Eukaryota</taxon>
        <taxon>Fungi</taxon>
        <taxon>Dikarya</taxon>
        <taxon>Ascomycota</taxon>
        <taxon>Pezizomycotina</taxon>
        <taxon>Leotiomycetes</taxon>
        <taxon>Helotiales</taxon>
        <taxon>Ploettnerulaceae</taxon>
        <taxon>Rhynchosporium</taxon>
    </lineage>
</organism>
<feature type="compositionally biased region" description="Polar residues" evidence="2">
    <location>
        <begin position="343"/>
        <end position="361"/>
    </location>
</feature>
<keyword evidence="1" id="KW-0175">Coiled coil</keyword>
<feature type="coiled-coil region" evidence="1">
    <location>
        <begin position="1082"/>
        <end position="1265"/>
    </location>
</feature>
<feature type="compositionally biased region" description="Basic and acidic residues" evidence="2">
    <location>
        <begin position="661"/>
        <end position="688"/>
    </location>
</feature>
<dbReference type="Proteomes" id="UP000177625">
    <property type="component" value="Unassembled WGS sequence"/>
</dbReference>
<name>A0A1E1MQB2_RHYSE</name>
<feature type="coiled-coil region" evidence="1">
    <location>
        <begin position="1321"/>
        <end position="1372"/>
    </location>
</feature>
<dbReference type="PANTHER" id="PTHR19327:SF0">
    <property type="entry name" value="GOLGIN SUBFAMILY A MEMBER 4"/>
    <property type="match status" value="1"/>
</dbReference>
<feature type="region of interest" description="Disordered" evidence="2">
    <location>
        <begin position="1435"/>
        <end position="1512"/>
    </location>
</feature>
<feature type="coiled-coil region" evidence="1">
    <location>
        <begin position="833"/>
        <end position="950"/>
    </location>
</feature>
<accession>A0A1E1MQB2</accession>
<feature type="region of interest" description="Disordered" evidence="2">
    <location>
        <begin position="165"/>
        <end position="185"/>
    </location>
</feature>
<feature type="compositionally biased region" description="Basic and acidic residues" evidence="2">
    <location>
        <begin position="28"/>
        <end position="44"/>
    </location>
</feature>
<evidence type="ECO:0000313" key="4">
    <source>
        <dbReference type="Proteomes" id="UP000177625"/>
    </source>
</evidence>
<evidence type="ECO:0000256" key="1">
    <source>
        <dbReference type="SAM" id="Coils"/>
    </source>
</evidence>
<keyword evidence="4" id="KW-1185">Reference proteome</keyword>
<reference evidence="4" key="1">
    <citation type="submission" date="2016-03" db="EMBL/GenBank/DDBJ databases">
        <authorList>
            <person name="Guldener U."/>
        </authorList>
    </citation>
    <scope>NUCLEOTIDE SEQUENCE [LARGE SCALE GENOMIC DNA]</scope>
</reference>
<feature type="compositionally biased region" description="Basic and acidic residues" evidence="2">
    <location>
        <begin position="383"/>
        <end position="392"/>
    </location>
</feature>
<evidence type="ECO:0000313" key="3">
    <source>
        <dbReference type="EMBL" id="CZT51261.1"/>
    </source>
</evidence>
<dbReference type="EMBL" id="FJVC01000482">
    <property type="protein sequence ID" value="CZT51261.1"/>
    <property type="molecule type" value="Genomic_DNA"/>
</dbReference>
<feature type="region of interest" description="Disordered" evidence="2">
    <location>
        <begin position="1657"/>
        <end position="1703"/>
    </location>
</feature>
<feature type="region of interest" description="Disordered" evidence="2">
    <location>
        <begin position="644"/>
        <end position="695"/>
    </location>
</feature>
<proteinExistence type="predicted"/>
<feature type="region of interest" description="Disordered" evidence="2">
    <location>
        <begin position="1530"/>
        <end position="1571"/>
    </location>
</feature>
<feature type="compositionally biased region" description="Basic residues" evidence="2">
    <location>
        <begin position="1688"/>
        <end position="1703"/>
    </location>
</feature>